<dbReference type="EMBL" id="BIFH01000047">
    <property type="protein sequence ID" value="GCE01259.1"/>
    <property type="molecule type" value="Genomic_DNA"/>
</dbReference>
<dbReference type="Pfam" id="PF08281">
    <property type="entry name" value="Sigma70_r4_2"/>
    <property type="match status" value="1"/>
</dbReference>
<proteinExistence type="inferred from homology"/>
<dbReference type="InterPro" id="IPR013249">
    <property type="entry name" value="RNA_pol_sigma70_r4_t2"/>
</dbReference>
<dbReference type="Gene3D" id="3.10.450.50">
    <property type="match status" value="1"/>
</dbReference>
<dbReference type="GO" id="GO:0016987">
    <property type="term" value="F:sigma factor activity"/>
    <property type="evidence" value="ECO:0007669"/>
    <property type="project" value="UniProtKB-KW"/>
</dbReference>
<evidence type="ECO:0000256" key="1">
    <source>
        <dbReference type="ARBA" id="ARBA00010641"/>
    </source>
</evidence>
<dbReference type="Gene3D" id="1.10.1740.10">
    <property type="match status" value="1"/>
</dbReference>
<name>A0A401Z332_9ACTN</name>
<evidence type="ECO:0000256" key="4">
    <source>
        <dbReference type="ARBA" id="ARBA00023082"/>
    </source>
</evidence>
<dbReference type="SUPFAM" id="SSF54427">
    <property type="entry name" value="NTF2-like"/>
    <property type="match status" value="1"/>
</dbReference>
<reference evidence="8 9" key="1">
    <citation type="submission" date="2018-12" db="EMBL/GenBank/DDBJ databases">
        <title>Draft genome sequence of Embleya hyalina NBRC 13850T.</title>
        <authorList>
            <person name="Komaki H."/>
            <person name="Hosoyama A."/>
            <person name="Kimura A."/>
            <person name="Ichikawa N."/>
            <person name="Tamura T."/>
        </authorList>
    </citation>
    <scope>NUCLEOTIDE SEQUENCE [LARGE SCALE GENOMIC DNA]</scope>
    <source>
        <strain evidence="8 9">NBRC 13850</strain>
    </source>
</reference>
<comment type="similarity">
    <text evidence="1">Belongs to the sigma-70 factor family. ECF subfamily.</text>
</comment>
<organism evidence="8 9">
    <name type="scientific">Embleya hyalina</name>
    <dbReference type="NCBI Taxonomy" id="516124"/>
    <lineage>
        <taxon>Bacteria</taxon>
        <taxon>Bacillati</taxon>
        <taxon>Actinomycetota</taxon>
        <taxon>Actinomycetes</taxon>
        <taxon>Kitasatosporales</taxon>
        <taxon>Streptomycetaceae</taxon>
        <taxon>Embleya</taxon>
    </lineage>
</organism>
<dbReference type="InterPro" id="IPR013324">
    <property type="entry name" value="RNA_pol_sigma_r3/r4-like"/>
</dbReference>
<accession>A0A401Z332</accession>
<dbReference type="GO" id="GO:0003677">
    <property type="term" value="F:DNA binding"/>
    <property type="evidence" value="ECO:0007669"/>
    <property type="project" value="InterPro"/>
</dbReference>
<evidence type="ECO:0000259" key="6">
    <source>
        <dbReference type="Pfam" id="PF04542"/>
    </source>
</evidence>
<dbReference type="InterPro" id="IPR032710">
    <property type="entry name" value="NTF2-like_dom_sf"/>
</dbReference>
<dbReference type="InterPro" id="IPR013325">
    <property type="entry name" value="RNA_pol_sigma_r2"/>
</dbReference>
<keyword evidence="9" id="KW-1185">Reference proteome</keyword>
<dbReference type="PANTHER" id="PTHR30173:SF43">
    <property type="entry name" value="ECF RNA POLYMERASE SIGMA FACTOR SIGI-RELATED"/>
    <property type="match status" value="1"/>
</dbReference>
<evidence type="ECO:0000313" key="9">
    <source>
        <dbReference type="Proteomes" id="UP000286931"/>
    </source>
</evidence>
<evidence type="ECO:0000256" key="3">
    <source>
        <dbReference type="ARBA" id="ARBA00023015"/>
    </source>
</evidence>
<feature type="domain" description="RNA polymerase sigma-70 region 2" evidence="6">
    <location>
        <begin position="11"/>
        <end position="74"/>
    </location>
</feature>
<comment type="subunit">
    <text evidence="2">Interacts transiently with the RNA polymerase catalytic core formed by RpoA, RpoB, RpoC and RpoZ (2 alpha, 1 beta, 1 beta' and 1 omega subunit) to form the RNA polymerase holoenzyme that can initiate transcription.</text>
</comment>
<dbReference type="Proteomes" id="UP000286931">
    <property type="component" value="Unassembled WGS sequence"/>
</dbReference>
<feature type="domain" description="RNA polymerase sigma factor 70 region 4 type 2" evidence="7">
    <location>
        <begin position="112"/>
        <end position="160"/>
    </location>
</feature>
<dbReference type="Gene3D" id="1.10.10.10">
    <property type="entry name" value="Winged helix-like DNA-binding domain superfamily/Winged helix DNA-binding domain"/>
    <property type="match status" value="1"/>
</dbReference>
<dbReference type="AlphaFoldDB" id="A0A401Z332"/>
<evidence type="ECO:0000313" key="8">
    <source>
        <dbReference type="EMBL" id="GCE01259.1"/>
    </source>
</evidence>
<dbReference type="InterPro" id="IPR007627">
    <property type="entry name" value="RNA_pol_sigma70_r2"/>
</dbReference>
<keyword evidence="8" id="KW-0240">DNA-directed RNA polymerase</keyword>
<keyword evidence="3" id="KW-0805">Transcription regulation</keyword>
<dbReference type="SUPFAM" id="SSF88659">
    <property type="entry name" value="Sigma3 and sigma4 domains of RNA polymerase sigma factors"/>
    <property type="match status" value="1"/>
</dbReference>
<dbReference type="SUPFAM" id="SSF88946">
    <property type="entry name" value="Sigma2 domain of RNA polymerase sigma factors"/>
    <property type="match status" value="1"/>
</dbReference>
<sequence>MNGTEALAERFEAHREHLRTVAYRMLGSLDDADDAVQAAWLRVDRAGIDGVENLGGWLTTVTARVCLDMLRIRRTRSEEPLAAAPEAVLERPGGPEPEQEAVLAESVGLAMLVVLGRLTPAERVAFVLHDMFAVPFAEIAPVVGRTPVASKKLASRARERVRGRAALDEVDLARHYTVVDAFLAASRGGDLDTLVELLAPDVVRRVDRFAVPTGVAGEVRGARSVAEETRMFAHRARLGAVALVDGRPGIVIAPGGRLFAVLRLSFADGRITDIEVIADPTRLAEMPLGAGAHDGRPLGG</sequence>
<evidence type="ECO:0000256" key="2">
    <source>
        <dbReference type="ARBA" id="ARBA00011344"/>
    </source>
</evidence>
<dbReference type="GO" id="GO:0000428">
    <property type="term" value="C:DNA-directed RNA polymerase complex"/>
    <property type="evidence" value="ECO:0007669"/>
    <property type="project" value="UniProtKB-KW"/>
</dbReference>
<dbReference type="InterPro" id="IPR014284">
    <property type="entry name" value="RNA_pol_sigma-70_dom"/>
</dbReference>
<keyword evidence="5" id="KW-0804">Transcription</keyword>
<evidence type="ECO:0000256" key="5">
    <source>
        <dbReference type="ARBA" id="ARBA00023163"/>
    </source>
</evidence>
<comment type="caution">
    <text evidence="8">The sequence shown here is derived from an EMBL/GenBank/DDBJ whole genome shotgun (WGS) entry which is preliminary data.</text>
</comment>
<protein>
    <submittedName>
        <fullName evidence="8">DNA-directed RNA polymerase sigma-70 factor</fullName>
    </submittedName>
</protein>
<dbReference type="PANTHER" id="PTHR30173">
    <property type="entry name" value="SIGMA 19 FACTOR"/>
    <property type="match status" value="1"/>
</dbReference>
<dbReference type="RefSeq" id="WP_126642908.1">
    <property type="nucleotide sequence ID" value="NZ_BIFH01000047.1"/>
</dbReference>
<dbReference type="Pfam" id="PF04542">
    <property type="entry name" value="Sigma70_r2"/>
    <property type="match status" value="1"/>
</dbReference>
<dbReference type="InterPro" id="IPR052704">
    <property type="entry name" value="ECF_Sigma-70_Domain"/>
</dbReference>
<evidence type="ECO:0000259" key="7">
    <source>
        <dbReference type="Pfam" id="PF08281"/>
    </source>
</evidence>
<keyword evidence="4" id="KW-0731">Sigma factor</keyword>
<gene>
    <name evidence="8" type="primary">rpoE_17</name>
    <name evidence="8" type="ORF">EHYA_09023</name>
</gene>
<dbReference type="NCBIfam" id="TIGR02937">
    <property type="entry name" value="sigma70-ECF"/>
    <property type="match status" value="1"/>
</dbReference>
<dbReference type="GO" id="GO:0006352">
    <property type="term" value="P:DNA-templated transcription initiation"/>
    <property type="evidence" value="ECO:0007669"/>
    <property type="project" value="InterPro"/>
</dbReference>
<dbReference type="OrthoDB" id="3211555at2"/>
<dbReference type="InterPro" id="IPR036388">
    <property type="entry name" value="WH-like_DNA-bd_sf"/>
</dbReference>